<name>A0AA39I448_9BILA</name>
<keyword evidence="9" id="KW-1185">Reference proteome</keyword>
<keyword evidence="3" id="KW-0862">Zinc</keyword>
<evidence type="ECO:0000259" key="6">
    <source>
        <dbReference type="Pfam" id="PF04500"/>
    </source>
</evidence>
<keyword evidence="1" id="KW-0479">Metal-binding</keyword>
<evidence type="ECO:0000313" key="9">
    <source>
        <dbReference type="Proteomes" id="UP001175271"/>
    </source>
</evidence>
<feature type="domain" description="FLYWCH-type" evidence="6">
    <location>
        <begin position="124"/>
        <end position="183"/>
    </location>
</feature>
<dbReference type="InterPro" id="IPR007588">
    <property type="entry name" value="Znf_FLYWCH"/>
</dbReference>
<evidence type="ECO:0000256" key="2">
    <source>
        <dbReference type="ARBA" id="ARBA00022771"/>
    </source>
</evidence>
<sequence>MPTDNPALEAELDHRLSGLSLCCQSLQQDHSKKRKGEDRLSASPPRKCASLEASAQPPVMQSSPELVGVARSLSSDDSGFESDLLQNAEDVEDELESEDELGSDDSSLSEDDTSPRHIGRPVTFTISQKGKQLANFLGFEFHRHSSVKTSVYWRCSRRVDLNCPGRIVTDLGGSVVKISNNIHPEHLADSARGSARTAKASLKQMAVELTNDLTNAEIVKKFLLFDSGHKDADDRILIFGTDEDLSKLAASQEIFADGIFSAAPSLFQQLYTIHYRVGNTRTTLPAVYCLLPHKTTKTYLKMLKAIKDLKPSFSPSSLVVDFEAAAIKAFRTVFPGIKVSGCFFHLAQSQRRQINKDLKGLKSQLRKDRILNLQVRMIRAMAFVPVDKILEVWGDLTAVLDRRLDPMRNWFPHYKMADSNKAPIGRPQLSDEEVSKEALRTRSKVSKDDGNVAVFLDLVGLIMNSAGIEQDPNLSERFKNIFRLLSVALVRHATKPLDFTGMSSDQIRKLEEEYQAFAARLLSASGGRAPGGRARNEESGSPQDEMAKLKARVRRAQKRIMVNFVDCCLNLVDEIPGEIGSPRVDDFFNRLNDLSENMRGARRQATTAAQQKLAELQNEMITTKKPYHNPIRSLSLLQRAEERVDLVKSTTRWLKRKVVQIDQQIQEIDERIARKKRRLDEWSKKEPTDFIHVKKSYAQDSLNAECIWIICLQAMVLYLARETVPALRIRCVRRCKQRLRNMEARIDEFGIPLPTAAQIRFECKSLNEQCGTTKEDVKKLRLFLGYISRDPAMRRNYMEKFGERSTAIQLLLKSGGSFLSWIPHEIFNVQILKDLMGALKYVTENQHRRILLDNKLTFTQNTCIRSYVFFRDSDDFNRSTRNHIVPSGSKKMFCGTSPSIVELWTKKVNRWYKKKSIDNVKTDIRRWIRIKCYTASSTDSWKWSSFLDQFRGTSVDKF</sequence>
<dbReference type="Proteomes" id="UP001175271">
    <property type="component" value="Unassembled WGS sequence"/>
</dbReference>
<feature type="region of interest" description="Disordered" evidence="5">
    <location>
        <begin position="27"/>
        <end position="121"/>
    </location>
</feature>
<evidence type="ECO:0008006" key="10">
    <source>
        <dbReference type="Google" id="ProtNLM"/>
    </source>
</evidence>
<comment type="caution">
    <text evidence="8">The sequence shown here is derived from an EMBL/GenBank/DDBJ whole genome shotgun (WGS) entry which is preliminary data.</text>
</comment>
<evidence type="ECO:0000256" key="3">
    <source>
        <dbReference type="ARBA" id="ARBA00022833"/>
    </source>
</evidence>
<dbReference type="Pfam" id="PF10551">
    <property type="entry name" value="MULE"/>
    <property type="match status" value="1"/>
</dbReference>
<gene>
    <name evidence="8" type="ORF">QR680_012306</name>
</gene>
<feature type="compositionally biased region" description="Acidic residues" evidence="5">
    <location>
        <begin position="89"/>
        <end position="112"/>
    </location>
</feature>
<reference evidence="8" key="1">
    <citation type="submission" date="2023-06" db="EMBL/GenBank/DDBJ databases">
        <title>Genomic analysis of the entomopathogenic nematode Steinernema hermaphroditum.</title>
        <authorList>
            <person name="Schwarz E.M."/>
            <person name="Heppert J.K."/>
            <person name="Baniya A."/>
            <person name="Schwartz H.T."/>
            <person name="Tan C.-H."/>
            <person name="Antoshechkin I."/>
            <person name="Sternberg P.W."/>
            <person name="Goodrich-Blair H."/>
            <person name="Dillman A.R."/>
        </authorList>
    </citation>
    <scope>NUCLEOTIDE SEQUENCE</scope>
    <source>
        <strain evidence="8">PS9179</strain>
        <tissue evidence="8">Whole animal</tissue>
    </source>
</reference>
<keyword evidence="2" id="KW-0863">Zinc-finger</keyword>
<dbReference type="GO" id="GO:0008270">
    <property type="term" value="F:zinc ion binding"/>
    <property type="evidence" value="ECO:0007669"/>
    <property type="project" value="UniProtKB-KW"/>
</dbReference>
<feature type="domain" description="MULE transposase" evidence="7">
    <location>
        <begin position="257"/>
        <end position="348"/>
    </location>
</feature>
<evidence type="ECO:0000256" key="1">
    <source>
        <dbReference type="ARBA" id="ARBA00022723"/>
    </source>
</evidence>
<organism evidence="8 9">
    <name type="scientific">Steinernema hermaphroditum</name>
    <dbReference type="NCBI Taxonomy" id="289476"/>
    <lineage>
        <taxon>Eukaryota</taxon>
        <taxon>Metazoa</taxon>
        <taxon>Ecdysozoa</taxon>
        <taxon>Nematoda</taxon>
        <taxon>Chromadorea</taxon>
        <taxon>Rhabditida</taxon>
        <taxon>Tylenchina</taxon>
        <taxon>Panagrolaimomorpha</taxon>
        <taxon>Strongyloidoidea</taxon>
        <taxon>Steinernematidae</taxon>
        <taxon>Steinernema</taxon>
    </lineage>
</organism>
<evidence type="ECO:0000256" key="4">
    <source>
        <dbReference type="SAM" id="Coils"/>
    </source>
</evidence>
<accession>A0AA39I448</accession>
<evidence type="ECO:0000256" key="5">
    <source>
        <dbReference type="SAM" id="MobiDB-lite"/>
    </source>
</evidence>
<dbReference type="Pfam" id="PF04500">
    <property type="entry name" value="FLYWCH"/>
    <property type="match status" value="1"/>
</dbReference>
<keyword evidence="4" id="KW-0175">Coiled coil</keyword>
<protein>
    <recommendedName>
        <fullName evidence="10">MULE transposase domain-containing protein</fullName>
    </recommendedName>
</protein>
<dbReference type="EMBL" id="JAUCMV010000002">
    <property type="protein sequence ID" value="KAK0416127.1"/>
    <property type="molecule type" value="Genomic_DNA"/>
</dbReference>
<dbReference type="AlphaFoldDB" id="A0AA39I448"/>
<evidence type="ECO:0000313" key="8">
    <source>
        <dbReference type="EMBL" id="KAK0416127.1"/>
    </source>
</evidence>
<evidence type="ECO:0000259" key="7">
    <source>
        <dbReference type="Pfam" id="PF10551"/>
    </source>
</evidence>
<feature type="coiled-coil region" evidence="4">
    <location>
        <begin position="658"/>
        <end position="685"/>
    </location>
</feature>
<feature type="coiled-coil region" evidence="4">
    <location>
        <begin position="584"/>
        <end position="611"/>
    </location>
</feature>
<dbReference type="PANTHER" id="PTHR47160:SF8">
    <property type="entry name" value="MULE TRANSPOSASE DOMAIN-CONTAINING PROTEIN"/>
    <property type="match status" value="1"/>
</dbReference>
<dbReference type="Gene3D" id="2.20.25.240">
    <property type="match status" value="1"/>
</dbReference>
<dbReference type="PANTHER" id="PTHR47160">
    <property type="entry name" value="PUTATIVE-RELATED"/>
    <property type="match status" value="1"/>
</dbReference>
<proteinExistence type="predicted"/>
<dbReference type="InterPro" id="IPR018289">
    <property type="entry name" value="MULE_transposase_dom"/>
</dbReference>
<feature type="region of interest" description="Disordered" evidence="5">
    <location>
        <begin position="525"/>
        <end position="545"/>
    </location>
</feature>